<reference evidence="10 11" key="1">
    <citation type="submission" date="2022-01" db="EMBL/GenBank/DDBJ databases">
        <title>A chromosome-scale genome assembly of the false clownfish, Amphiprion ocellaris.</title>
        <authorList>
            <person name="Ryu T."/>
        </authorList>
    </citation>
    <scope>NUCLEOTIDE SEQUENCE [LARGE SCALE GENOMIC DNA]</scope>
</reference>
<dbReference type="GO" id="GO:0003723">
    <property type="term" value="F:RNA binding"/>
    <property type="evidence" value="ECO:0007669"/>
    <property type="project" value="UniProtKB-UniRule"/>
</dbReference>
<sequence>NMYGSSPNSMTANGSDSKKQRLDESPPSRVLHIRKLPSEVSETEVIALGLPFGKVTNILMLKGKNQAFLELGTEEAAITMVNYYTAVTPQVRNTPVFIQYSNHKELKTDSALNQRAQAVLQAVSAVQDGSSPSSDPGVLDLAPPPSPVLRIIIDNMFYPVTLDVLQQIFSKFGTVMKIITFTKNNQFQALLQFSDPVNAQQAKLSLDGQNIYNSCCTLRIDFSKLVNLNVKYNNDKSRDYTRPDLPTGDGESTNKDHSLLGKYISVFLRLHSVYGDVQRVKILYNKKDSALIQLSDGNQAQLAMSHLNGQKVFGKVMRVTLSKHQTVALPREGLDDQLLTKDFSGSPLHRFKKPGSKNFQNIFPPSATLHLSNIRDGVGEEDLRLLFSNSGGTVKAFKFFQDRKMALIQMSSVEEAIQALMDLHNYDMGGNHHLKVSFSKSTI</sequence>
<feature type="domain" description="RRM" evidence="9">
    <location>
        <begin position="265"/>
        <end position="324"/>
    </location>
</feature>
<feature type="compositionally biased region" description="Basic and acidic residues" evidence="8">
    <location>
        <begin position="16"/>
        <end position="26"/>
    </location>
</feature>
<feature type="region of interest" description="Disordered" evidence="8">
    <location>
        <begin position="1"/>
        <end position="28"/>
    </location>
</feature>
<keyword evidence="11" id="KW-1185">Reference proteome</keyword>
<dbReference type="SUPFAM" id="SSF54928">
    <property type="entry name" value="RNA-binding domain, RBD"/>
    <property type="match status" value="4"/>
</dbReference>
<dbReference type="Pfam" id="PF00076">
    <property type="entry name" value="RRM_1"/>
    <property type="match status" value="1"/>
</dbReference>
<keyword evidence="2" id="KW-0507">mRNA processing</keyword>
<evidence type="ECO:0000256" key="2">
    <source>
        <dbReference type="ARBA" id="ARBA00022664"/>
    </source>
</evidence>
<keyword evidence="5" id="KW-0007">Acetylation</keyword>
<feature type="domain" description="RRM" evidence="9">
    <location>
        <begin position="29"/>
        <end position="113"/>
    </location>
</feature>
<keyword evidence="6" id="KW-0508">mRNA splicing</keyword>
<dbReference type="PANTHER" id="PTHR15592">
    <property type="entry name" value="MATRIN 3/NUCLEAR PROTEIN 220-RELATED"/>
    <property type="match status" value="1"/>
</dbReference>
<name>A0AAQ5ZAG6_AMPOC</name>
<evidence type="ECO:0000256" key="8">
    <source>
        <dbReference type="SAM" id="MobiDB-lite"/>
    </source>
</evidence>
<dbReference type="InterPro" id="IPR035979">
    <property type="entry name" value="RBD_domain_sf"/>
</dbReference>
<keyword evidence="4 7" id="KW-0694">RNA-binding</keyword>
<feature type="domain" description="RRM" evidence="9">
    <location>
        <begin position="367"/>
        <end position="441"/>
    </location>
</feature>
<evidence type="ECO:0000313" key="11">
    <source>
        <dbReference type="Proteomes" id="UP001501940"/>
    </source>
</evidence>
<dbReference type="InterPro" id="IPR035002">
    <property type="entry name" value="PTBP2_RRM1"/>
</dbReference>
<evidence type="ECO:0000256" key="4">
    <source>
        <dbReference type="ARBA" id="ARBA00022884"/>
    </source>
</evidence>
<feature type="domain" description="RRM" evidence="9">
    <location>
        <begin position="149"/>
        <end position="225"/>
    </location>
</feature>
<feature type="compositionally biased region" description="Polar residues" evidence="8">
    <location>
        <begin position="1"/>
        <end position="15"/>
    </location>
</feature>
<evidence type="ECO:0000256" key="1">
    <source>
        <dbReference type="ARBA" id="ARBA00022553"/>
    </source>
</evidence>
<dbReference type="FunFam" id="3.30.70.330:FF:000341">
    <property type="entry name" value="Hephaestus, isoform C"/>
    <property type="match status" value="1"/>
</dbReference>
<dbReference type="PROSITE" id="PS50102">
    <property type="entry name" value="RRM"/>
    <property type="match status" value="4"/>
</dbReference>
<dbReference type="Gene3D" id="3.30.70.330">
    <property type="match status" value="4"/>
</dbReference>
<dbReference type="NCBIfam" id="TIGR01649">
    <property type="entry name" value="hnRNP-L_PTB"/>
    <property type="match status" value="1"/>
</dbReference>
<dbReference type="FunFam" id="3.30.70.330:FF:000036">
    <property type="entry name" value="polypyrimidine tract-binding protein 1 isoform X2"/>
    <property type="match status" value="1"/>
</dbReference>
<dbReference type="FunFam" id="3.30.70.330:FF:000032">
    <property type="entry name" value="Polypyrimidine tract-binding protein 2 isoform 1"/>
    <property type="match status" value="1"/>
</dbReference>
<dbReference type="InterPro" id="IPR000504">
    <property type="entry name" value="RRM_dom"/>
</dbReference>
<evidence type="ECO:0000256" key="6">
    <source>
        <dbReference type="ARBA" id="ARBA00023187"/>
    </source>
</evidence>
<dbReference type="Ensembl" id="ENSAOCT00000063907.1">
    <property type="protein sequence ID" value="ENSAOCP00000061862.1"/>
    <property type="gene ID" value="ENSAOCG00000015737.2"/>
</dbReference>
<reference evidence="10" key="2">
    <citation type="submission" date="2025-08" db="UniProtKB">
        <authorList>
            <consortium name="Ensembl"/>
        </authorList>
    </citation>
    <scope>IDENTIFICATION</scope>
</reference>
<evidence type="ECO:0000256" key="3">
    <source>
        <dbReference type="ARBA" id="ARBA00022737"/>
    </source>
</evidence>
<dbReference type="InterPro" id="IPR006536">
    <property type="entry name" value="HnRNP-L/PTB"/>
</dbReference>
<dbReference type="SMART" id="SM00360">
    <property type="entry name" value="RRM"/>
    <property type="match status" value="4"/>
</dbReference>
<organism evidence="10 11">
    <name type="scientific">Amphiprion ocellaris</name>
    <name type="common">Clown anemonefish</name>
    <dbReference type="NCBI Taxonomy" id="80972"/>
    <lineage>
        <taxon>Eukaryota</taxon>
        <taxon>Metazoa</taxon>
        <taxon>Chordata</taxon>
        <taxon>Craniata</taxon>
        <taxon>Vertebrata</taxon>
        <taxon>Euteleostomi</taxon>
        <taxon>Actinopterygii</taxon>
        <taxon>Neopterygii</taxon>
        <taxon>Teleostei</taxon>
        <taxon>Neoteleostei</taxon>
        <taxon>Acanthomorphata</taxon>
        <taxon>Ovalentaria</taxon>
        <taxon>Pomacentridae</taxon>
        <taxon>Amphiprion</taxon>
    </lineage>
</organism>
<dbReference type="GO" id="GO:0008380">
    <property type="term" value="P:RNA splicing"/>
    <property type="evidence" value="ECO:0007669"/>
    <property type="project" value="UniProtKB-KW"/>
</dbReference>
<dbReference type="Proteomes" id="UP001501940">
    <property type="component" value="Chromosome 10"/>
</dbReference>
<evidence type="ECO:0000259" key="9">
    <source>
        <dbReference type="PROSITE" id="PS50102"/>
    </source>
</evidence>
<dbReference type="GO" id="GO:0006397">
    <property type="term" value="P:mRNA processing"/>
    <property type="evidence" value="ECO:0007669"/>
    <property type="project" value="UniProtKB-KW"/>
</dbReference>
<dbReference type="InterPro" id="IPR012677">
    <property type="entry name" value="Nucleotide-bd_a/b_plait_sf"/>
</dbReference>
<dbReference type="InterPro" id="IPR021790">
    <property type="entry name" value="PTBP1-like_RRM2"/>
</dbReference>
<dbReference type="Pfam" id="PF13893">
    <property type="entry name" value="RRM_5"/>
    <property type="match status" value="1"/>
</dbReference>
<dbReference type="FunFam" id="3.30.70.330:FF:000018">
    <property type="entry name" value="Polypyrimidine tract-binding protein 2 isoform 1"/>
    <property type="match status" value="1"/>
</dbReference>
<accession>A0AAQ5ZAG6</accession>
<protein>
    <recommendedName>
        <fullName evidence="9">RRM domain-containing protein</fullName>
    </recommendedName>
</protein>
<keyword evidence="1" id="KW-0597">Phosphoprotein</keyword>
<dbReference type="AlphaFoldDB" id="A0AAQ5ZAG6"/>
<evidence type="ECO:0000256" key="5">
    <source>
        <dbReference type="ARBA" id="ARBA00022990"/>
    </source>
</evidence>
<keyword evidence="3" id="KW-0677">Repeat</keyword>
<dbReference type="CDD" id="cd12693">
    <property type="entry name" value="RRM2_PTBP1_like"/>
    <property type="match status" value="1"/>
</dbReference>
<dbReference type="Pfam" id="PF11835">
    <property type="entry name" value="RRM_8"/>
    <property type="match status" value="1"/>
</dbReference>
<evidence type="ECO:0000313" key="10">
    <source>
        <dbReference type="Ensembl" id="ENSAOCP00000061862.1"/>
    </source>
</evidence>
<dbReference type="CDD" id="cd12778">
    <property type="entry name" value="RRM1_PTBP2"/>
    <property type="match status" value="1"/>
</dbReference>
<dbReference type="GO" id="GO:0005634">
    <property type="term" value="C:nucleus"/>
    <property type="evidence" value="ECO:0007669"/>
    <property type="project" value="InterPro"/>
</dbReference>
<reference evidence="10" key="3">
    <citation type="submission" date="2025-09" db="UniProtKB">
        <authorList>
            <consortium name="Ensembl"/>
        </authorList>
    </citation>
    <scope>IDENTIFICATION</scope>
</reference>
<dbReference type="GeneTree" id="ENSGT01050000244924"/>
<evidence type="ECO:0000256" key="7">
    <source>
        <dbReference type="PROSITE-ProRule" id="PRU00176"/>
    </source>
</evidence>
<proteinExistence type="predicted"/>